<keyword evidence="6" id="KW-1185">Reference proteome</keyword>
<keyword evidence="4" id="KW-0472">Membrane</keyword>
<protein>
    <recommendedName>
        <fullName evidence="7">Zinc-finger domain-containing protein</fullName>
    </recommendedName>
</protein>
<dbReference type="AlphaFoldDB" id="A0A937RF11"/>
<evidence type="ECO:0000313" key="5">
    <source>
        <dbReference type="EMBL" id="MBL7630981.1"/>
    </source>
</evidence>
<keyword evidence="2" id="KW-0804">Transcription</keyword>
<name>A0A937RF11_9ACTN</name>
<feature type="compositionally biased region" description="Basic and acidic residues" evidence="3">
    <location>
        <begin position="1"/>
        <end position="14"/>
    </location>
</feature>
<keyword evidence="4" id="KW-1133">Transmembrane helix</keyword>
<feature type="transmembrane region" description="Helical" evidence="4">
    <location>
        <begin position="131"/>
        <end position="151"/>
    </location>
</feature>
<feature type="region of interest" description="Disordered" evidence="3">
    <location>
        <begin position="77"/>
        <end position="121"/>
    </location>
</feature>
<reference evidence="5" key="1">
    <citation type="submission" date="2020-12" db="EMBL/GenBank/DDBJ databases">
        <title>Genomic characterization of non-nitrogen-fixing Frankia strains.</title>
        <authorList>
            <person name="Carlos-Shanley C."/>
            <person name="Guerra T."/>
            <person name="Hahn D."/>
        </authorList>
    </citation>
    <scope>NUCLEOTIDE SEQUENCE</scope>
    <source>
        <strain evidence="5">CN6</strain>
    </source>
</reference>
<evidence type="ECO:0000256" key="1">
    <source>
        <dbReference type="ARBA" id="ARBA00023015"/>
    </source>
</evidence>
<keyword evidence="4" id="KW-0812">Transmembrane</keyword>
<dbReference type="InterPro" id="IPR041916">
    <property type="entry name" value="Anti_sigma_zinc_sf"/>
</dbReference>
<comment type="caution">
    <text evidence="5">The sequence shown here is derived from an EMBL/GenBank/DDBJ whole genome shotgun (WGS) entry which is preliminary data.</text>
</comment>
<gene>
    <name evidence="5" type="ORF">I7412_28230</name>
</gene>
<dbReference type="Gene3D" id="1.10.10.1320">
    <property type="entry name" value="Anti-sigma factor, zinc-finger domain"/>
    <property type="match status" value="1"/>
</dbReference>
<feature type="compositionally biased region" description="Low complexity" evidence="3">
    <location>
        <begin position="107"/>
        <end position="119"/>
    </location>
</feature>
<sequence length="350" mass="35037">MGSDARGETRHPEDELLDAYADGERTPGSVDRHVRLCADCQRVVVALRDVRGELARLAPITMPPDVARRIQEALSAAPVPAAPPASRARRGGGRRSPGGGRPPTFGSAAAPRPSAQARQLVAGRSARPERLVMLAACLLVVVAGVGLFAGWQRGGSDSADTAASAALPASAPTMSAYGDAAGGSAGGQERALAAGVVALADSGAVLTSDDVPRHARDLLAGRVPVVRTVSLDAVPPAADAPGAASSAAPTTSTFALASGDLTTSDLLGCYQKLAATLGGSVLALDRISYGGRGAVLVVVDIPDFSGTSTAGAPVTTTGATDLVQLTVVDPGCDAGHLVEETRFSGTASRA</sequence>
<evidence type="ECO:0000256" key="4">
    <source>
        <dbReference type="SAM" id="Phobius"/>
    </source>
</evidence>
<organism evidence="5 6">
    <name type="scientific">Frankia nepalensis</name>
    <dbReference type="NCBI Taxonomy" id="1836974"/>
    <lineage>
        <taxon>Bacteria</taxon>
        <taxon>Bacillati</taxon>
        <taxon>Actinomycetota</taxon>
        <taxon>Actinomycetes</taxon>
        <taxon>Frankiales</taxon>
        <taxon>Frankiaceae</taxon>
        <taxon>Frankia</taxon>
    </lineage>
</organism>
<evidence type="ECO:0000313" key="6">
    <source>
        <dbReference type="Proteomes" id="UP000604475"/>
    </source>
</evidence>
<proteinExistence type="predicted"/>
<evidence type="ECO:0008006" key="7">
    <source>
        <dbReference type="Google" id="ProtNLM"/>
    </source>
</evidence>
<feature type="region of interest" description="Disordered" evidence="3">
    <location>
        <begin position="1"/>
        <end position="29"/>
    </location>
</feature>
<dbReference type="RefSeq" id="WP_203002029.1">
    <property type="nucleotide sequence ID" value="NZ_JADWYU010000100.1"/>
</dbReference>
<dbReference type="Proteomes" id="UP000604475">
    <property type="component" value="Unassembled WGS sequence"/>
</dbReference>
<keyword evidence="1" id="KW-0805">Transcription regulation</keyword>
<evidence type="ECO:0000256" key="3">
    <source>
        <dbReference type="SAM" id="MobiDB-lite"/>
    </source>
</evidence>
<accession>A0A937RF11</accession>
<evidence type="ECO:0000256" key="2">
    <source>
        <dbReference type="ARBA" id="ARBA00023163"/>
    </source>
</evidence>
<dbReference type="EMBL" id="JAEACQ010000257">
    <property type="protein sequence ID" value="MBL7630981.1"/>
    <property type="molecule type" value="Genomic_DNA"/>
</dbReference>